<evidence type="ECO:0000259" key="16">
    <source>
        <dbReference type="PROSITE" id="PS52004"/>
    </source>
</evidence>
<keyword evidence="5 14" id="KW-0444">Lipid biosynthesis</keyword>
<proteinExistence type="inferred from homology"/>
<comment type="pathway">
    <text evidence="1 14">Lipid metabolism; fatty acid biosynthesis.</text>
</comment>
<dbReference type="CDD" id="cd00834">
    <property type="entry name" value="KAS_I_II"/>
    <property type="match status" value="1"/>
</dbReference>
<keyword evidence="7" id="KW-0276">Fatty acid metabolism</keyword>
<name>A0ABP3V2Z8_9CLOT</name>
<organism evidence="17 18">
    <name type="scientific">Clostridium oceanicum</name>
    <dbReference type="NCBI Taxonomy" id="1543"/>
    <lineage>
        <taxon>Bacteria</taxon>
        <taxon>Bacillati</taxon>
        <taxon>Bacillota</taxon>
        <taxon>Clostridia</taxon>
        <taxon>Eubacteriales</taxon>
        <taxon>Clostridiaceae</taxon>
        <taxon>Clostridium</taxon>
    </lineage>
</organism>
<dbReference type="InterPro" id="IPR014031">
    <property type="entry name" value="Ketoacyl_synth_C"/>
</dbReference>
<dbReference type="Pfam" id="PF00109">
    <property type="entry name" value="ketoacyl-synt"/>
    <property type="match status" value="1"/>
</dbReference>
<evidence type="ECO:0000256" key="14">
    <source>
        <dbReference type="PIRNR" id="PIRNR000447"/>
    </source>
</evidence>
<evidence type="ECO:0000256" key="1">
    <source>
        <dbReference type="ARBA" id="ARBA00005194"/>
    </source>
</evidence>
<dbReference type="EC" id="2.3.1.179" evidence="3 14"/>
<evidence type="ECO:0000256" key="9">
    <source>
        <dbReference type="ARBA" id="ARBA00023160"/>
    </source>
</evidence>
<evidence type="ECO:0000313" key="17">
    <source>
        <dbReference type="EMBL" id="GAA0745496.1"/>
    </source>
</evidence>
<feature type="domain" description="Ketosynthase family 3 (KS3)" evidence="16">
    <location>
        <begin position="2"/>
        <end position="409"/>
    </location>
</feature>
<dbReference type="RefSeq" id="WP_343763166.1">
    <property type="nucleotide sequence ID" value="NZ_BAAACG010000016.1"/>
</dbReference>
<dbReference type="Proteomes" id="UP001501510">
    <property type="component" value="Unassembled WGS sequence"/>
</dbReference>
<dbReference type="PANTHER" id="PTHR11712">
    <property type="entry name" value="POLYKETIDE SYNTHASE-RELATED"/>
    <property type="match status" value="1"/>
</dbReference>
<dbReference type="InterPro" id="IPR016039">
    <property type="entry name" value="Thiolase-like"/>
</dbReference>
<reference evidence="18" key="1">
    <citation type="journal article" date="2019" name="Int. J. Syst. Evol. Microbiol.">
        <title>The Global Catalogue of Microorganisms (GCM) 10K type strain sequencing project: providing services to taxonomists for standard genome sequencing and annotation.</title>
        <authorList>
            <consortium name="The Broad Institute Genomics Platform"/>
            <consortium name="The Broad Institute Genome Sequencing Center for Infectious Disease"/>
            <person name="Wu L."/>
            <person name="Ma J."/>
        </authorList>
    </citation>
    <scope>NUCLEOTIDE SEQUENCE [LARGE SCALE GENOMIC DNA]</scope>
    <source>
        <strain evidence="18">JCM 1407</strain>
    </source>
</reference>
<dbReference type="PROSITE" id="PS52004">
    <property type="entry name" value="KS3_2"/>
    <property type="match status" value="1"/>
</dbReference>
<evidence type="ECO:0000313" key="18">
    <source>
        <dbReference type="Proteomes" id="UP001501510"/>
    </source>
</evidence>
<dbReference type="InterPro" id="IPR020841">
    <property type="entry name" value="PKS_Beta-ketoAc_synthase_dom"/>
</dbReference>
<keyword evidence="9 14" id="KW-0275">Fatty acid biosynthesis</keyword>
<protein>
    <recommendedName>
        <fullName evidence="4 14">3-oxoacyl-[acyl-carrier-protein] synthase 2</fullName>
        <ecNumber evidence="3 14">2.3.1.179</ecNumber>
    </recommendedName>
</protein>
<accession>A0ABP3V2Z8</accession>
<evidence type="ECO:0000256" key="13">
    <source>
        <dbReference type="ARBA" id="ARBA00047659"/>
    </source>
</evidence>
<comment type="catalytic activity">
    <reaction evidence="13 14">
        <text>a fatty acyl-[ACP] + malonyl-[ACP] + H(+) = a 3-oxoacyl-[ACP] + holo-[ACP] + CO2</text>
        <dbReference type="Rhea" id="RHEA:22836"/>
        <dbReference type="Rhea" id="RHEA-COMP:9623"/>
        <dbReference type="Rhea" id="RHEA-COMP:9685"/>
        <dbReference type="Rhea" id="RHEA-COMP:9916"/>
        <dbReference type="Rhea" id="RHEA-COMP:14125"/>
        <dbReference type="ChEBI" id="CHEBI:15378"/>
        <dbReference type="ChEBI" id="CHEBI:16526"/>
        <dbReference type="ChEBI" id="CHEBI:64479"/>
        <dbReference type="ChEBI" id="CHEBI:78449"/>
        <dbReference type="ChEBI" id="CHEBI:78776"/>
        <dbReference type="ChEBI" id="CHEBI:138651"/>
    </reaction>
</comment>
<evidence type="ECO:0000256" key="12">
    <source>
        <dbReference type="ARBA" id="ARBA00047318"/>
    </source>
</evidence>
<dbReference type="PANTHER" id="PTHR11712:SF336">
    <property type="entry name" value="3-OXOACYL-[ACYL-CARRIER-PROTEIN] SYNTHASE, MITOCHONDRIAL"/>
    <property type="match status" value="1"/>
</dbReference>
<evidence type="ECO:0000256" key="11">
    <source>
        <dbReference type="ARBA" id="ARBA00024006"/>
    </source>
</evidence>
<evidence type="ECO:0000256" key="15">
    <source>
        <dbReference type="RuleBase" id="RU003694"/>
    </source>
</evidence>
<dbReference type="EMBL" id="BAAACG010000016">
    <property type="protein sequence ID" value="GAA0745496.1"/>
    <property type="molecule type" value="Genomic_DNA"/>
</dbReference>
<keyword evidence="6 14" id="KW-0808">Transferase</keyword>
<dbReference type="InterPro" id="IPR017568">
    <property type="entry name" value="3-oxoacyl-ACP_synth-2"/>
</dbReference>
<evidence type="ECO:0000256" key="3">
    <source>
        <dbReference type="ARBA" id="ARBA00012356"/>
    </source>
</evidence>
<dbReference type="SMART" id="SM00825">
    <property type="entry name" value="PKS_KS"/>
    <property type="match status" value="1"/>
</dbReference>
<evidence type="ECO:0000256" key="10">
    <source>
        <dbReference type="ARBA" id="ARBA00023315"/>
    </source>
</evidence>
<dbReference type="InterPro" id="IPR014030">
    <property type="entry name" value="Ketoacyl_synth_N"/>
</dbReference>
<evidence type="ECO:0000256" key="2">
    <source>
        <dbReference type="ARBA" id="ARBA00008467"/>
    </source>
</evidence>
<keyword evidence="18" id="KW-1185">Reference proteome</keyword>
<comment type="catalytic activity">
    <reaction evidence="12 14">
        <text>(9Z)-hexadecenoyl-[ACP] + malonyl-[ACP] + H(+) = 3-oxo-(11Z)-octadecenoyl-[ACP] + holo-[ACP] + CO2</text>
        <dbReference type="Rhea" id="RHEA:55040"/>
        <dbReference type="Rhea" id="RHEA-COMP:9623"/>
        <dbReference type="Rhea" id="RHEA-COMP:9685"/>
        <dbReference type="Rhea" id="RHEA-COMP:10800"/>
        <dbReference type="Rhea" id="RHEA-COMP:14074"/>
        <dbReference type="ChEBI" id="CHEBI:15378"/>
        <dbReference type="ChEBI" id="CHEBI:16526"/>
        <dbReference type="ChEBI" id="CHEBI:64479"/>
        <dbReference type="ChEBI" id="CHEBI:78449"/>
        <dbReference type="ChEBI" id="CHEBI:83989"/>
        <dbReference type="ChEBI" id="CHEBI:138538"/>
        <dbReference type="EC" id="2.3.1.179"/>
    </reaction>
</comment>
<comment type="similarity">
    <text evidence="2 14 15">Belongs to the thiolase-like superfamily. Beta-ketoacyl-ACP synthases family.</text>
</comment>
<keyword evidence="10 14" id="KW-0012">Acyltransferase</keyword>
<dbReference type="NCBIfam" id="NF005589">
    <property type="entry name" value="PRK07314.1"/>
    <property type="match status" value="1"/>
</dbReference>
<keyword evidence="8" id="KW-0443">Lipid metabolism</keyword>
<evidence type="ECO:0000256" key="4">
    <source>
        <dbReference type="ARBA" id="ARBA00014657"/>
    </source>
</evidence>
<dbReference type="Pfam" id="PF02801">
    <property type="entry name" value="Ketoacyl-synt_C"/>
    <property type="match status" value="1"/>
</dbReference>
<dbReference type="Gene3D" id="3.40.47.10">
    <property type="match status" value="1"/>
</dbReference>
<dbReference type="SUPFAM" id="SSF53901">
    <property type="entry name" value="Thiolase-like"/>
    <property type="match status" value="2"/>
</dbReference>
<dbReference type="PIRSF" id="PIRSF000447">
    <property type="entry name" value="KAS_II"/>
    <property type="match status" value="1"/>
</dbReference>
<comment type="caution">
    <text evidence="17">The sequence shown here is derived from an EMBL/GenBank/DDBJ whole genome shotgun (WGS) entry which is preliminary data.</text>
</comment>
<evidence type="ECO:0000256" key="6">
    <source>
        <dbReference type="ARBA" id="ARBA00022679"/>
    </source>
</evidence>
<evidence type="ECO:0000256" key="7">
    <source>
        <dbReference type="ARBA" id="ARBA00022832"/>
    </source>
</evidence>
<sequence length="412" mass="44346">MENRVVITGMGAVTPIGNTANDFWENIKEEKVGINNIKAFDTEDFKVKLAAEVKDFNPEDYMERKQARRMDRFCQFAIAASKQAVEDSKLDLEVIDKDRFGVIVGSGIGGIGTIEKEEQKLQKRGPNRVNPLFIPIIISNMAAGNIAIEFGARAVCTTIVTACATGTNCLGEAFRNIKNGYADIMIAGGTEASITPLSVAGFTSLTALSKSTDPNRASIPFDKERNGFVMGEGSGILILESLEHAKKRGAKIYAEVVGYGATCDAYHMTSPSPEGDGAAKAMDLAIKEAGIKKEEVSYINAHGTSTPYNDKFETIAIKKVFKEYADKIPVSSTKSMTGHLLGAAGAIEGIVCAKALEEGFVPATVGYKEKDEECDLDYVTCGGRKESINYAMSNSLGFGGHNAVVLLKRWSE</sequence>
<evidence type="ECO:0000256" key="5">
    <source>
        <dbReference type="ARBA" id="ARBA00022516"/>
    </source>
</evidence>
<evidence type="ECO:0000256" key="8">
    <source>
        <dbReference type="ARBA" id="ARBA00023098"/>
    </source>
</evidence>
<gene>
    <name evidence="17" type="primary">fabF</name>
    <name evidence="17" type="ORF">GCM10008906_31890</name>
</gene>
<dbReference type="NCBIfam" id="TIGR03150">
    <property type="entry name" value="fabF"/>
    <property type="match status" value="1"/>
</dbReference>
<comment type="function">
    <text evidence="11 14">Involved in the type II fatty acid elongation cycle. Catalyzes the elongation of a wide range of acyl-ACP by the addition of two carbons from malonyl-ACP to an acyl acceptor. Can efficiently catalyze the conversion of palmitoleoyl-ACP (cis-hexadec-9-enoyl-ACP) to cis-vaccenoyl-ACP (cis-octadec-11-enoyl-ACP), an essential step in the thermal regulation of fatty acid composition.</text>
</comment>
<dbReference type="InterPro" id="IPR000794">
    <property type="entry name" value="Beta-ketoacyl_synthase"/>
</dbReference>